<accession>A0A5B7EGA2</accession>
<dbReference type="AlphaFoldDB" id="A0A5B7EGA2"/>
<organism evidence="1 2">
    <name type="scientific">Portunus trituberculatus</name>
    <name type="common">Swimming crab</name>
    <name type="synonym">Neptunus trituberculatus</name>
    <dbReference type="NCBI Taxonomy" id="210409"/>
    <lineage>
        <taxon>Eukaryota</taxon>
        <taxon>Metazoa</taxon>
        <taxon>Ecdysozoa</taxon>
        <taxon>Arthropoda</taxon>
        <taxon>Crustacea</taxon>
        <taxon>Multicrustacea</taxon>
        <taxon>Malacostraca</taxon>
        <taxon>Eumalacostraca</taxon>
        <taxon>Eucarida</taxon>
        <taxon>Decapoda</taxon>
        <taxon>Pleocyemata</taxon>
        <taxon>Brachyura</taxon>
        <taxon>Eubrachyura</taxon>
        <taxon>Portunoidea</taxon>
        <taxon>Portunidae</taxon>
        <taxon>Portuninae</taxon>
        <taxon>Portunus</taxon>
    </lineage>
</organism>
<gene>
    <name evidence="1" type="ORF">E2C01_025749</name>
</gene>
<evidence type="ECO:0000313" key="1">
    <source>
        <dbReference type="EMBL" id="MPC32438.1"/>
    </source>
</evidence>
<protein>
    <submittedName>
        <fullName evidence="1">Uncharacterized protein</fullName>
    </submittedName>
</protein>
<name>A0A5B7EGA2_PORTR</name>
<reference evidence="1 2" key="1">
    <citation type="submission" date="2019-05" db="EMBL/GenBank/DDBJ databases">
        <title>Another draft genome of Portunus trituberculatus and its Hox gene families provides insights of decapod evolution.</title>
        <authorList>
            <person name="Jeong J.-H."/>
            <person name="Song I."/>
            <person name="Kim S."/>
            <person name="Choi T."/>
            <person name="Kim D."/>
            <person name="Ryu S."/>
            <person name="Kim W."/>
        </authorList>
    </citation>
    <scope>NUCLEOTIDE SEQUENCE [LARGE SCALE GENOMIC DNA]</scope>
    <source>
        <tissue evidence="1">Muscle</tissue>
    </source>
</reference>
<evidence type="ECO:0000313" key="2">
    <source>
        <dbReference type="Proteomes" id="UP000324222"/>
    </source>
</evidence>
<keyword evidence="2" id="KW-1185">Reference proteome</keyword>
<dbReference type="EMBL" id="VSRR010002627">
    <property type="protein sequence ID" value="MPC32438.1"/>
    <property type="molecule type" value="Genomic_DNA"/>
</dbReference>
<sequence>MRLGLDCAGLSHAILCLHRTACLPACLHASAAAATPLSPPRFSRTAFGSAGKVVFAFGSRNIKR</sequence>
<proteinExistence type="predicted"/>
<comment type="caution">
    <text evidence="1">The sequence shown here is derived from an EMBL/GenBank/DDBJ whole genome shotgun (WGS) entry which is preliminary data.</text>
</comment>
<dbReference type="Proteomes" id="UP000324222">
    <property type="component" value="Unassembled WGS sequence"/>
</dbReference>